<accession>A0AAV7PU28</accession>
<reference evidence="2" key="1">
    <citation type="journal article" date="2022" name="bioRxiv">
        <title>Sequencing and chromosome-scale assembly of the giantPleurodeles waltlgenome.</title>
        <authorList>
            <person name="Brown T."/>
            <person name="Elewa A."/>
            <person name="Iarovenko S."/>
            <person name="Subramanian E."/>
            <person name="Araus A.J."/>
            <person name="Petzold A."/>
            <person name="Susuki M."/>
            <person name="Suzuki K.-i.T."/>
            <person name="Hayashi T."/>
            <person name="Toyoda A."/>
            <person name="Oliveira C."/>
            <person name="Osipova E."/>
            <person name="Leigh N.D."/>
            <person name="Simon A."/>
            <person name="Yun M.H."/>
        </authorList>
    </citation>
    <scope>NUCLEOTIDE SEQUENCE</scope>
    <source>
        <strain evidence="2">20211129_DDA</strain>
        <tissue evidence="2">Liver</tissue>
    </source>
</reference>
<gene>
    <name evidence="2" type="ORF">NDU88_009260</name>
</gene>
<evidence type="ECO:0000313" key="3">
    <source>
        <dbReference type="Proteomes" id="UP001066276"/>
    </source>
</evidence>
<protein>
    <submittedName>
        <fullName evidence="2">Uncharacterized protein</fullName>
    </submittedName>
</protein>
<evidence type="ECO:0000313" key="2">
    <source>
        <dbReference type="EMBL" id="KAJ1130916.1"/>
    </source>
</evidence>
<feature type="compositionally biased region" description="Basic residues" evidence="1">
    <location>
        <begin position="76"/>
        <end position="87"/>
    </location>
</feature>
<sequence length="98" mass="10773">MQGLGLCDAVEIEPCGPWKWRLPDLWSVTMGCEVNALAWHTAAGGGRRPRREAALVNIEAYGFQEPMAKGAGGGGTHRRGMHRRGRDRHFLSTYPLAT</sequence>
<proteinExistence type="predicted"/>
<organism evidence="2 3">
    <name type="scientific">Pleurodeles waltl</name>
    <name type="common">Iberian ribbed newt</name>
    <dbReference type="NCBI Taxonomy" id="8319"/>
    <lineage>
        <taxon>Eukaryota</taxon>
        <taxon>Metazoa</taxon>
        <taxon>Chordata</taxon>
        <taxon>Craniata</taxon>
        <taxon>Vertebrata</taxon>
        <taxon>Euteleostomi</taxon>
        <taxon>Amphibia</taxon>
        <taxon>Batrachia</taxon>
        <taxon>Caudata</taxon>
        <taxon>Salamandroidea</taxon>
        <taxon>Salamandridae</taxon>
        <taxon>Pleurodelinae</taxon>
        <taxon>Pleurodeles</taxon>
    </lineage>
</organism>
<evidence type="ECO:0000256" key="1">
    <source>
        <dbReference type="SAM" id="MobiDB-lite"/>
    </source>
</evidence>
<feature type="region of interest" description="Disordered" evidence="1">
    <location>
        <begin position="67"/>
        <end position="98"/>
    </location>
</feature>
<name>A0AAV7PU28_PLEWA</name>
<keyword evidence="3" id="KW-1185">Reference proteome</keyword>
<dbReference type="AlphaFoldDB" id="A0AAV7PU28"/>
<dbReference type="EMBL" id="JANPWB010000011">
    <property type="protein sequence ID" value="KAJ1130916.1"/>
    <property type="molecule type" value="Genomic_DNA"/>
</dbReference>
<dbReference type="Proteomes" id="UP001066276">
    <property type="component" value="Chromosome 7"/>
</dbReference>
<comment type="caution">
    <text evidence="2">The sequence shown here is derived from an EMBL/GenBank/DDBJ whole genome shotgun (WGS) entry which is preliminary data.</text>
</comment>